<evidence type="ECO:0000313" key="1">
    <source>
        <dbReference type="EMBL" id="RIJ32333.1"/>
    </source>
</evidence>
<protein>
    <submittedName>
        <fullName evidence="1">Uncharacterized protein</fullName>
    </submittedName>
</protein>
<proteinExistence type="predicted"/>
<accession>A0A399RPT2</accession>
<gene>
    <name evidence="1" type="ORF">D1223_00245</name>
</gene>
<dbReference type="EMBL" id="QWFX01000005">
    <property type="protein sequence ID" value="RIJ32333.1"/>
    <property type="molecule type" value="Genomic_DNA"/>
</dbReference>
<sequence length="196" mass="21808">MNQVDGFCAEGLEAASELLADAAARAKLHLRPETITRTAARRLKASLAFAERLIRRLLVLLALEVELAPAAAPAPQDQETRTRLRAPRGFQYLPAERAPSGFLDPWADRPVSQARNQTGIIPLLYRWKTLMALLDDPERAARHMARRLRASRKAGELAPFCWPEDKLYRQPARVALVAGALPDLLNPALKAWFNSS</sequence>
<dbReference type="AlphaFoldDB" id="A0A399RPT2"/>
<name>A0A399RPT2_9PROT</name>
<dbReference type="RefSeq" id="WP_119374414.1">
    <property type="nucleotide sequence ID" value="NZ_QWFX01000005.1"/>
</dbReference>
<keyword evidence="2" id="KW-1185">Reference proteome</keyword>
<organism evidence="1 2">
    <name type="scientific">Henriciella mobilis</name>
    <dbReference type="NCBI Taxonomy" id="2305467"/>
    <lineage>
        <taxon>Bacteria</taxon>
        <taxon>Pseudomonadati</taxon>
        <taxon>Pseudomonadota</taxon>
        <taxon>Alphaproteobacteria</taxon>
        <taxon>Hyphomonadales</taxon>
        <taxon>Hyphomonadaceae</taxon>
        <taxon>Henriciella</taxon>
    </lineage>
</organism>
<comment type="caution">
    <text evidence="1">The sequence shown here is derived from an EMBL/GenBank/DDBJ whole genome shotgun (WGS) entry which is preliminary data.</text>
</comment>
<evidence type="ECO:0000313" key="2">
    <source>
        <dbReference type="Proteomes" id="UP000266385"/>
    </source>
</evidence>
<reference evidence="1 2" key="1">
    <citation type="submission" date="2018-08" db="EMBL/GenBank/DDBJ databases">
        <title>Henriciella mobilis sp. nov., isolated from seawater.</title>
        <authorList>
            <person name="Cheng H."/>
            <person name="Wu Y.-H."/>
            <person name="Xu X.-W."/>
            <person name="Guo L.-L."/>
        </authorList>
    </citation>
    <scope>NUCLEOTIDE SEQUENCE [LARGE SCALE GENOMIC DNA]</scope>
    <source>
        <strain evidence="1 2">JN25</strain>
    </source>
</reference>
<dbReference type="Proteomes" id="UP000266385">
    <property type="component" value="Unassembled WGS sequence"/>
</dbReference>